<sequence length="586" mass="68980">MESSSMSTSAAEATDSAFNQVDHSTLFRRVFEEWARATHEKQIREKKRRQAVRFHYFHTLRIGFDALAKAVQVQKRRLQLLQRVVEKKTQAKCFYIWSEEVRRRKELAQRDADERRHCLSDAFHQWRVVHAMAVQVERDMRTAAHVHHNRLLRSSFGQWQHVIVLRRTVRANADAFATSRQLHLEQAMVLSCFLRWREHAEDHMVERLMSHRARAHHQEVLVKHTFHAWVQFVGMRKWDEILYLRAAKHQARIVLQHRFATWRDRIVAWRGARERTTMALLHWKQTMQRRAFLAWIQGMRLRQAKRHFRHEALEWRHTLFLRQGLAHWTHAAFALQEQRLHDVQRRAAAAAERVWRRVARIAMHWRYVAAHGLIQGCGRPANRHQSQVVARSHPRGRLYDDGNYSDLQPLGMSSAAVVRQSVASNCRPPPRKPLDLLYETGELQVSNAKSHPLVENASIQRDNAPLLPPLGDAWKKYGMHLPVSSSRIEGRPWDVEHAVREMETRVLVWQTKKQEWKRHKAQLDDVRRLLADAATPPATRDVLQRTVEVMEATHREHVAAHVASKGEMKALAQQIEELRRRGEELN</sequence>
<gene>
    <name evidence="2" type="primary">Aste57867_12907</name>
    <name evidence="1" type="ORF">As57867_012859</name>
    <name evidence="2" type="ORF">ASTE57867_12907</name>
</gene>
<dbReference type="EMBL" id="CAADRA010005429">
    <property type="protein sequence ID" value="VFT89754.1"/>
    <property type="molecule type" value="Genomic_DNA"/>
</dbReference>
<dbReference type="OrthoDB" id="195843at2759"/>
<evidence type="ECO:0000313" key="2">
    <source>
        <dbReference type="EMBL" id="VFT89754.1"/>
    </source>
</evidence>
<reference evidence="1" key="2">
    <citation type="submission" date="2019-06" db="EMBL/GenBank/DDBJ databases">
        <title>Genomics analysis of Aphanomyces spp. identifies a new class of oomycete effector associated with host adaptation.</title>
        <authorList>
            <person name="Gaulin E."/>
        </authorList>
    </citation>
    <scope>NUCLEOTIDE SEQUENCE</scope>
    <source>
        <strain evidence="1">CBS 578.67</strain>
    </source>
</reference>
<dbReference type="EMBL" id="VJMH01005408">
    <property type="protein sequence ID" value="KAF0696348.1"/>
    <property type="molecule type" value="Genomic_DNA"/>
</dbReference>
<evidence type="ECO:0000313" key="1">
    <source>
        <dbReference type="EMBL" id="KAF0696348.1"/>
    </source>
</evidence>
<protein>
    <submittedName>
        <fullName evidence="2">Aste57867_12907 protein</fullName>
    </submittedName>
</protein>
<keyword evidence="3" id="KW-1185">Reference proteome</keyword>
<organism evidence="2 3">
    <name type="scientific">Aphanomyces stellatus</name>
    <dbReference type="NCBI Taxonomy" id="120398"/>
    <lineage>
        <taxon>Eukaryota</taxon>
        <taxon>Sar</taxon>
        <taxon>Stramenopiles</taxon>
        <taxon>Oomycota</taxon>
        <taxon>Saprolegniomycetes</taxon>
        <taxon>Saprolegniales</taxon>
        <taxon>Verrucalvaceae</taxon>
        <taxon>Aphanomyces</taxon>
    </lineage>
</organism>
<proteinExistence type="predicted"/>
<dbReference type="Proteomes" id="UP000332933">
    <property type="component" value="Unassembled WGS sequence"/>
</dbReference>
<dbReference type="AlphaFoldDB" id="A0A485KYU7"/>
<reference evidence="2" key="1">
    <citation type="submission" date="2019-03" db="EMBL/GenBank/DDBJ databases">
        <authorList>
            <person name="Gaulin E."/>
            <person name="Dumas B."/>
        </authorList>
    </citation>
    <scope>NUCLEOTIDE SEQUENCE [LARGE SCALE GENOMIC DNA]</scope>
    <source>
        <strain evidence="2">CBS 568.67</strain>
    </source>
</reference>
<evidence type="ECO:0000313" key="3">
    <source>
        <dbReference type="Proteomes" id="UP000332933"/>
    </source>
</evidence>
<name>A0A485KYU7_9STRA</name>
<accession>A0A485KYU7</accession>